<gene>
    <name evidence="2" type="ORF">LCIT_06540</name>
</gene>
<evidence type="ECO:0000313" key="2">
    <source>
        <dbReference type="EMBL" id="GDZ83412.1"/>
    </source>
</evidence>
<keyword evidence="1" id="KW-1133">Transmembrane helix</keyword>
<dbReference type="EMBL" id="BJJW01000003">
    <property type="protein sequence ID" value="GDZ83412.1"/>
    <property type="molecule type" value="Genomic_DNA"/>
</dbReference>
<protein>
    <submittedName>
        <fullName evidence="2">Uncharacterized protein</fullName>
    </submittedName>
</protein>
<keyword evidence="1" id="KW-0472">Membrane</keyword>
<accession>A0A5A5TZY7</accession>
<organism evidence="2 3">
    <name type="scientific">Leuconostoc citreum</name>
    <dbReference type="NCBI Taxonomy" id="33964"/>
    <lineage>
        <taxon>Bacteria</taxon>
        <taxon>Bacillati</taxon>
        <taxon>Bacillota</taxon>
        <taxon>Bacilli</taxon>
        <taxon>Lactobacillales</taxon>
        <taxon>Lactobacillaceae</taxon>
        <taxon>Leuconostoc</taxon>
    </lineage>
</organism>
<evidence type="ECO:0000256" key="1">
    <source>
        <dbReference type="SAM" id="Phobius"/>
    </source>
</evidence>
<sequence length="60" mass="7637">MLEERGVSYRIFRYIHDIIFVVLAFIFHVILRLRPTLFVHFWRVILKKIYFKQEREIKWL</sequence>
<comment type="caution">
    <text evidence="2">The sequence shown here is derived from an EMBL/GenBank/DDBJ whole genome shotgun (WGS) entry which is preliminary data.</text>
</comment>
<evidence type="ECO:0000313" key="3">
    <source>
        <dbReference type="Proteomes" id="UP000323274"/>
    </source>
</evidence>
<reference evidence="2 3" key="1">
    <citation type="submission" date="2019-04" db="EMBL/GenBank/DDBJ databases">
        <title>A pseudo-fructophilic Leuconostoc citreum strain F192-5 isolated from peel of satsuma mandarin: the first report for isolation and characterization of strain-dependent fructophilic-like characteristics.</title>
        <authorList>
            <person name="Maeno S."/>
            <person name="Tanizawa Y."/>
            <person name="Kajikawa A."/>
            <person name="Kanesaki Y."/>
            <person name="Kubota E."/>
            <person name="Arita M."/>
            <person name="Leon D."/>
            <person name="Endo A."/>
        </authorList>
    </citation>
    <scope>NUCLEOTIDE SEQUENCE [LARGE SCALE GENOMIC DNA]</scope>
    <source>
        <strain evidence="2 3">F192-5</strain>
    </source>
</reference>
<dbReference type="Proteomes" id="UP000323274">
    <property type="component" value="Unassembled WGS sequence"/>
</dbReference>
<name>A0A5A5TZY7_LEUCI</name>
<keyword evidence="1" id="KW-0812">Transmembrane</keyword>
<dbReference type="AlphaFoldDB" id="A0A5A5TZY7"/>
<feature type="transmembrane region" description="Helical" evidence="1">
    <location>
        <begin position="12"/>
        <end position="31"/>
    </location>
</feature>
<proteinExistence type="predicted"/>